<accession>A0ACB5SM34</accession>
<name>A0ACB5SM34_9PEZI</name>
<gene>
    <name evidence="1" type="primary">g4023</name>
    <name evidence="1" type="ORF">NpPPO83_00004023</name>
</gene>
<reference evidence="1" key="1">
    <citation type="submission" date="2024-09" db="EMBL/GenBank/DDBJ databases">
        <title>Draft Genome Sequences of Neofusicoccum parvum.</title>
        <authorList>
            <person name="Ashida A."/>
            <person name="Camagna M."/>
            <person name="Tanaka A."/>
            <person name="Takemoto D."/>
        </authorList>
    </citation>
    <scope>NUCLEOTIDE SEQUENCE</scope>
    <source>
        <strain evidence="1">PPO83</strain>
    </source>
</reference>
<proteinExistence type="predicted"/>
<evidence type="ECO:0000313" key="1">
    <source>
        <dbReference type="EMBL" id="GME47914.1"/>
    </source>
</evidence>
<dbReference type="EMBL" id="BSXG01000135">
    <property type="protein sequence ID" value="GME47914.1"/>
    <property type="molecule type" value="Genomic_DNA"/>
</dbReference>
<sequence>MASGGLTAQPLDAHRGLLWQFLVELLVCGILTVFFLFYFNRLFATLVSYAIRAYTWHNYRAYIDIQSLQISLLGGRVFWKDIRYHGHNQTILIHGGYITWRFWYRKVKETELFCNGQVTEKPGLAQAESVFSSPSRGRSRSVGREEDGGKQKTKQLPCRISIKITGMEVFLYNRSPAYDSILDNFARAMGASNMKKPTANDWPPSEQSTVEPTVSDKAQSALHRRNTSGSSKRTVQRHGTGAEEKHPTRHETEETPKPPEIPSFLRLFPIRIDCNKGAVLVGNESTPSIISLKFDKANGELSAAHAGPLDIYKQLFNFDFEHPVMHMKPNHDYKNPQLATAARYLDDDDHDEHDEWGGVEYAKFSMIADLPRLSMSFYWDVPGSVPRGAGTSNRNPSLTTLDINRSMPPDYGLELQIHGGVLNYGPWADRHRVILQNYFFPASCTDAIPAEPLNPGATRVNTVFNIFISFEEEAVLRIPLREKSKDWKWKGKAQNVAGNGKNTESENFDPLAG</sequence>
<organism evidence="1 2">
    <name type="scientific">Neofusicoccum parvum</name>
    <dbReference type="NCBI Taxonomy" id="310453"/>
    <lineage>
        <taxon>Eukaryota</taxon>
        <taxon>Fungi</taxon>
        <taxon>Dikarya</taxon>
        <taxon>Ascomycota</taxon>
        <taxon>Pezizomycotina</taxon>
        <taxon>Dothideomycetes</taxon>
        <taxon>Dothideomycetes incertae sedis</taxon>
        <taxon>Botryosphaeriales</taxon>
        <taxon>Botryosphaeriaceae</taxon>
        <taxon>Neofusicoccum</taxon>
    </lineage>
</organism>
<dbReference type="Proteomes" id="UP001165186">
    <property type="component" value="Unassembled WGS sequence"/>
</dbReference>
<evidence type="ECO:0000313" key="2">
    <source>
        <dbReference type="Proteomes" id="UP001165186"/>
    </source>
</evidence>
<protein>
    <submittedName>
        <fullName evidence="1">Protein CSF1</fullName>
    </submittedName>
</protein>
<keyword evidence="2" id="KW-1185">Reference proteome</keyword>
<comment type="caution">
    <text evidence="1">The sequence shown here is derived from an EMBL/GenBank/DDBJ whole genome shotgun (WGS) entry which is preliminary data.</text>
</comment>